<proteinExistence type="predicted"/>
<dbReference type="AlphaFoldDB" id="A0A183EHI7"/>
<accession>A0A183EHI7</accession>
<sequence>MAITTLSHRTTVMESLRQQFRQSLKMDSFQTLLFLATAMKLDLLMTTDLLDRRRMDMAQWSSFFSMVAVV</sequence>
<dbReference type="EMBL" id="UYRT01090406">
    <property type="protein sequence ID" value="VDN36003.1"/>
    <property type="molecule type" value="Genomic_DNA"/>
</dbReference>
<protein>
    <submittedName>
        <fullName evidence="3">NR LBD domain-containing protein</fullName>
    </submittedName>
</protein>
<reference evidence="3" key="1">
    <citation type="submission" date="2016-06" db="UniProtKB">
        <authorList>
            <consortium name="WormBaseParasite"/>
        </authorList>
    </citation>
    <scope>IDENTIFICATION</scope>
</reference>
<evidence type="ECO:0000313" key="1">
    <source>
        <dbReference type="EMBL" id="VDN36003.1"/>
    </source>
</evidence>
<dbReference type="WBParaSite" id="GPUH_0002045301-mRNA-1">
    <property type="protein sequence ID" value="GPUH_0002045301-mRNA-1"/>
    <property type="gene ID" value="GPUH_0002045301"/>
</dbReference>
<organism evidence="3">
    <name type="scientific">Gongylonema pulchrum</name>
    <dbReference type="NCBI Taxonomy" id="637853"/>
    <lineage>
        <taxon>Eukaryota</taxon>
        <taxon>Metazoa</taxon>
        <taxon>Ecdysozoa</taxon>
        <taxon>Nematoda</taxon>
        <taxon>Chromadorea</taxon>
        <taxon>Rhabditida</taxon>
        <taxon>Spirurina</taxon>
        <taxon>Spiruromorpha</taxon>
        <taxon>Spiruroidea</taxon>
        <taxon>Gongylonematidae</taxon>
        <taxon>Gongylonema</taxon>
    </lineage>
</organism>
<evidence type="ECO:0000313" key="3">
    <source>
        <dbReference type="WBParaSite" id="GPUH_0002045301-mRNA-1"/>
    </source>
</evidence>
<keyword evidence="2" id="KW-1185">Reference proteome</keyword>
<reference evidence="1 2" key="2">
    <citation type="submission" date="2018-11" db="EMBL/GenBank/DDBJ databases">
        <authorList>
            <consortium name="Pathogen Informatics"/>
        </authorList>
    </citation>
    <scope>NUCLEOTIDE SEQUENCE [LARGE SCALE GENOMIC DNA]</scope>
</reference>
<dbReference type="Proteomes" id="UP000271098">
    <property type="component" value="Unassembled WGS sequence"/>
</dbReference>
<gene>
    <name evidence="1" type="ORF">GPUH_LOCUS20426</name>
</gene>
<name>A0A183EHI7_9BILA</name>
<evidence type="ECO:0000313" key="2">
    <source>
        <dbReference type="Proteomes" id="UP000271098"/>
    </source>
</evidence>